<dbReference type="Proteomes" id="UP000625711">
    <property type="component" value="Unassembled WGS sequence"/>
</dbReference>
<feature type="compositionally biased region" description="Basic and acidic residues" evidence="1">
    <location>
        <begin position="31"/>
        <end position="48"/>
    </location>
</feature>
<name>A0A834HQB8_RHYFE</name>
<feature type="compositionally biased region" description="Basic and acidic residues" evidence="1">
    <location>
        <begin position="64"/>
        <end position="73"/>
    </location>
</feature>
<protein>
    <submittedName>
        <fullName evidence="2">Uncharacterized protein</fullName>
    </submittedName>
</protein>
<evidence type="ECO:0000313" key="3">
    <source>
        <dbReference type="Proteomes" id="UP000625711"/>
    </source>
</evidence>
<keyword evidence="3" id="KW-1185">Reference proteome</keyword>
<evidence type="ECO:0000313" key="2">
    <source>
        <dbReference type="EMBL" id="KAF7266717.1"/>
    </source>
</evidence>
<dbReference type="AlphaFoldDB" id="A0A834HQB8"/>
<accession>A0A834HQB8</accession>
<feature type="region of interest" description="Disordered" evidence="1">
    <location>
        <begin position="1"/>
        <end position="95"/>
    </location>
</feature>
<feature type="compositionally biased region" description="Basic residues" evidence="1">
    <location>
        <begin position="49"/>
        <end position="63"/>
    </location>
</feature>
<feature type="compositionally biased region" description="Low complexity" evidence="1">
    <location>
        <begin position="15"/>
        <end position="27"/>
    </location>
</feature>
<evidence type="ECO:0000256" key="1">
    <source>
        <dbReference type="SAM" id="MobiDB-lite"/>
    </source>
</evidence>
<organism evidence="2 3">
    <name type="scientific">Rhynchophorus ferrugineus</name>
    <name type="common">Red palm weevil</name>
    <name type="synonym">Curculio ferrugineus</name>
    <dbReference type="NCBI Taxonomy" id="354439"/>
    <lineage>
        <taxon>Eukaryota</taxon>
        <taxon>Metazoa</taxon>
        <taxon>Ecdysozoa</taxon>
        <taxon>Arthropoda</taxon>
        <taxon>Hexapoda</taxon>
        <taxon>Insecta</taxon>
        <taxon>Pterygota</taxon>
        <taxon>Neoptera</taxon>
        <taxon>Endopterygota</taxon>
        <taxon>Coleoptera</taxon>
        <taxon>Polyphaga</taxon>
        <taxon>Cucujiformia</taxon>
        <taxon>Curculionidae</taxon>
        <taxon>Dryophthorinae</taxon>
        <taxon>Rhynchophorus</taxon>
    </lineage>
</organism>
<feature type="compositionally biased region" description="Polar residues" evidence="1">
    <location>
        <begin position="1"/>
        <end position="12"/>
    </location>
</feature>
<sequence>MGRLRSNGSPRSDNLRIITRRSLSSSSEPGVNKKNDGHGFNLREDLVRSCRRRHPLAKRPGHKKCMEVRHLGDTTRAQASSRDPSPAPPGRNGRDLLSIKYLRTSASITIEAGGRDVSIHLQPPQTGGEKNKIPVIVAGRLDNRRPGSRLPILAAN</sequence>
<dbReference type="EMBL" id="JAACXV010014513">
    <property type="protein sequence ID" value="KAF7266717.1"/>
    <property type="molecule type" value="Genomic_DNA"/>
</dbReference>
<gene>
    <name evidence="2" type="ORF">GWI33_019976</name>
</gene>
<proteinExistence type="predicted"/>
<reference evidence="2" key="1">
    <citation type="submission" date="2020-08" db="EMBL/GenBank/DDBJ databases">
        <title>Genome sequencing and assembly of the red palm weevil Rhynchophorus ferrugineus.</title>
        <authorList>
            <person name="Dias G.B."/>
            <person name="Bergman C.M."/>
            <person name="Manee M."/>
        </authorList>
    </citation>
    <scope>NUCLEOTIDE SEQUENCE</scope>
    <source>
        <strain evidence="2">AA-2017</strain>
        <tissue evidence="2">Whole larva</tissue>
    </source>
</reference>
<comment type="caution">
    <text evidence="2">The sequence shown here is derived from an EMBL/GenBank/DDBJ whole genome shotgun (WGS) entry which is preliminary data.</text>
</comment>